<dbReference type="OrthoDB" id="3921233at2759"/>
<keyword evidence="1" id="KW-0732">Signal</keyword>
<accession>A0A3N4HAZ6</accession>
<dbReference type="EMBL" id="ML119908">
    <property type="protein sequence ID" value="RPA71672.1"/>
    <property type="molecule type" value="Genomic_DNA"/>
</dbReference>
<proteinExistence type="predicted"/>
<evidence type="ECO:0000313" key="2">
    <source>
        <dbReference type="EMBL" id="RPA71672.1"/>
    </source>
</evidence>
<gene>
    <name evidence="2" type="ORF">BJ508DRAFT_344219</name>
</gene>
<protein>
    <submittedName>
        <fullName evidence="2">Uncharacterized protein</fullName>
    </submittedName>
</protein>
<evidence type="ECO:0000256" key="1">
    <source>
        <dbReference type="SAM" id="SignalP"/>
    </source>
</evidence>
<reference evidence="2 3" key="1">
    <citation type="journal article" date="2018" name="Nat. Ecol. Evol.">
        <title>Pezizomycetes genomes reveal the molecular basis of ectomycorrhizal truffle lifestyle.</title>
        <authorList>
            <person name="Murat C."/>
            <person name="Payen T."/>
            <person name="Noel B."/>
            <person name="Kuo A."/>
            <person name="Morin E."/>
            <person name="Chen J."/>
            <person name="Kohler A."/>
            <person name="Krizsan K."/>
            <person name="Balestrini R."/>
            <person name="Da Silva C."/>
            <person name="Montanini B."/>
            <person name="Hainaut M."/>
            <person name="Levati E."/>
            <person name="Barry K.W."/>
            <person name="Belfiori B."/>
            <person name="Cichocki N."/>
            <person name="Clum A."/>
            <person name="Dockter R.B."/>
            <person name="Fauchery L."/>
            <person name="Guy J."/>
            <person name="Iotti M."/>
            <person name="Le Tacon F."/>
            <person name="Lindquist E.A."/>
            <person name="Lipzen A."/>
            <person name="Malagnac F."/>
            <person name="Mello A."/>
            <person name="Molinier V."/>
            <person name="Miyauchi S."/>
            <person name="Poulain J."/>
            <person name="Riccioni C."/>
            <person name="Rubini A."/>
            <person name="Sitrit Y."/>
            <person name="Splivallo R."/>
            <person name="Traeger S."/>
            <person name="Wang M."/>
            <person name="Zifcakova L."/>
            <person name="Wipf D."/>
            <person name="Zambonelli A."/>
            <person name="Paolocci F."/>
            <person name="Nowrousian M."/>
            <person name="Ottonello S."/>
            <person name="Baldrian P."/>
            <person name="Spatafora J.W."/>
            <person name="Henrissat B."/>
            <person name="Nagy L.G."/>
            <person name="Aury J.M."/>
            <person name="Wincker P."/>
            <person name="Grigoriev I.V."/>
            <person name="Bonfante P."/>
            <person name="Martin F.M."/>
        </authorList>
    </citation>
    <scope>NUCLEOTIDE SEQUENCE [LARGE SCALE GENOMIC DNA]</scope>
    <source>
        <strain evidence="2 3">RN42</strain>
    </source>
</reference>
<feature type="chain" id="PRO_5018171869" evidence="1">
    <location>
        <begin position="18"/>
        <end position="236"/>
    </location>
</feature>
<keyword evidence="3" id="KW-1185">Reference proteome</keyword>
<name>A0A3N4HAZ6_ASCIM</name>
<dbReference type="Proteomes" id="UP000275078">
    <property type="component" value="Unassembled WGS sequence"/>
</dbReference>
<organism evidence="2 3">
    <name type="scientific">Ascobolus immersus RN42</name>
    <dbReference type="NCBI Taxonomy" id="1160509"/>
    <lineage>
        <taxon>Eukaryota</taxon>
        <taxon>Fungi</taxon>
        <taxon>Dikarya</taxon>
        <taxon>Ascomycota</taxon>
        <taxon>Pezizomycotina</taxon>
        <taxon>Pezizomycetes</taxon>
        <taxon>Pezizales</taxon>
        <taxon>Ascobolaceae</taxon>
        <taxon>Ascobolus</taxon>
    </lineage>
</organism>
<evidence type="ECO:0000313" key="3">
    <source>
        <dbReference type="Proteomes" id="UP000275078"/>
    </source>
</evidence>
<dbReference type="AlphaFoldDB" id="A0A3N4HAZ6"/>
<sequence length="236" mass="25911">MNLSLFFLSALIFIAEALPQSESLPVDNRPVTSPDLYNPDKRALGDPWAIFCVDANFGGRCFSTVATTGNYTSGCQNLAPSDVKKASTISLAYMMGTYVECIFFKLGNYALLAVPVADGKVQVDGGTEYWAQLCIDAGFQNRCFYTVPIGSGAPSGCQNLAAGDNDKISSIRTYFPWRTMSSTVHECKFYKDINCTGDHTRLTYPDQQLNLAYWRDGTFNDKISSYRCCKGSGCTL</sequence>
<dbReference type="Gene3D" id="2.60.20.10">
    <property type="entry name" value="Crystallins"/>
    <property type="match status" value="1"/>
</dbReference>
<feature type="signal peptide" evidence="1">
    <location>
        <begin position="1"/>
        <end position="17"/>
    </location>
</feature>